<dbReference type="EMBL" id="CATQJA010002707">
    <property type="protein sequence ID" value="CAJ0586101.1"/>
    <property type="molecule type" value="Genomic_DNA"/>
</dbReference>
<keyword evidence="2" id="KW-0732">Signal</keyword>
<sequence length="171" mass="19075">MAVRLFIYILFILPNSQSIDLNSITASDPTTTPSSTISGSSPSSVLPGLEADLEKITSFCMTNADYEKLWDNNLKYGLARIVATVLMPVAAQSIGREELRRVLKMPPPPPWKSSANHIPSADELANATTIEAYFELREPVNIMLSSGQDMLFENQARIWDYPPESRKYSDY</sequence>
<feature type="signal peptide" evidence="2">
    <location>
        <begin position="1"/>
        <end position="18"/>
    </location>
</feature>
<dbReference type="Proteomes" id="UP001177023">
    <property type="component" value="Unassembled WGS sequence"/>
</dbReference>
<evidence type="ECO:0000256" key="2">
    <source>
        <dbReference type="SAM" id="SignalP"/>
    </source>
</evidence>
<comment type="caution">
    <text evidence="3">The sequence shown here is derived from an EMBL/GenBank/DDBJ whole genome shotgun (WGS) entry which is preliminary data.</text>
</comment>
<keyword evidence="4" id="KW-1185">Reference proteome</keyword>
<evidence type="ECO:0000256" key="1">
    <source>
        <dbReference type="SAM" id="MobiDB-lite"/>
    </source>
</evidence>
<accession>A0AA36GBD9</accession>
<feature type="non-terminal residue" evidence="3">
    <location>
        <position position="171"/>
    </location>
</feature>
<gene>
    <name evidence="3" type="ORF">MSPICULIGERA_LOCUS24109</name>
</gene>
<dbReference type="AlphaFoldDB" id="A0AA36GBD9"/>
<reference evidence="3" key="1">
    <citation type="submission" date="2023-06" db="EMBL/GenBank/DDBJ databases">
        <authorList>
            <person name="Delattre M."/>
        </authorList>
    </citation>
    <scope>NUCLEOTIDE SEQUENCE</scope>
    <source>
        <strain evidence="3">AF72</strain>
    </source>
</reference>
<protein>
    <submittedName>
        <fullName evidence="3">Uncharacterized protein</fullName>
    </submittedName>
</protein>
<feature type="chain" id="PRO_5041392452" evidence="2">
    <location>
        <begin position="19"/>
        <end position="171"/>
    </location>
</feature>
<name>A0AA36GBD9_9BILA</name>
<evidence type="ECO:0000313" key="3">
    <source>
        <dbReference type="EMBL" id="CAJ0586101.1"/>
    </source>
</evidence>
<organism evidence="3 4">
    <name type="scientific">Mesorhabditis spiculigera</name>
    <dbReference type="NCBI Taxonomy" id="96644"/>
    <lineage>
        <taxon>Eukaryota</taxon>
        <taxon>Metazoa</taxon>
        <taxon>Ecdysozoa</taxon>
        <taxon>Nematoda</taxon>
        <taxon>Chromadorea</taxon>
        <taxon>Rhabditida</taxon>
        <taxon>Rhabditina</taxon>
        <taxon>Rhabditomorpha</taxon>
        <taxon>Rhabditoidea</taxon>
        <taxon>Rhabditidae</taxon>
        <taxon>Mesorhabditinae</taxon>
        <taxon>Mesorhabditis</taxon>
    </lineage>
</organism>
<feature type="region of interest" description="Disordered" evidence="1">
    <location>
        <begin position="24"/>
        <end position="43"/>
    </location>
</feature>
<proteinExistence type="predicted"/>
<evidence type="ECO:0000313" key="4">
    <source>
        <dbReference type="Proteomes" id="UP001177023"/>
    </source>
</evidence>